<keyword evidence="3" id="KW-0808">Transferase</keyword>
<dbReference type="InParanoid" id="D8RHX8"/>
<dbReference type="SUPFAM" id="SSF53335">
    <property type="entry name" value="S-adenosyl-L-methionine-dependent methyltransferases"/>
    <property type="match status" value="1"/>
</dbReference>
<sequence>MTRGNPQAYGEASYWDNRYKNDSSTFDWYQRYAGLSALLQKYVPKTSRILMVGCGNAAISEDMVNDGYQEIVNIDISTVVIEAMHQKYQHVPQLKYMTMDVRDLSTFEDGSFDAVLDKGTRCIALFQCGTSAAISAAKMLEEVSRVLRGGSSYILVTYGDPRVRLPHLQVPALNWNITLHILPRPGSQKFDDVSSPEFLEPVPINEDGSIGPHSALDSNLHYIYVCTKVGSKFLFHEMTRKEYFFFFFVCKQTGDVGAKKGGRPGKK</sequence>
<dbReference type="KEGG" id="smo:SELMODRAFT_94369"/>
<dbReference type="InterPro" id="IPR051419">
    <property type="entry name" value="Lys/N-term_MeTrsfase_sf"/>
</dbReference>
<dbReference type="PANTHER" id="PTHR12176:SF79">
    <property type="entry name" value="METHYLTRANSFERASE TYPE 11 DOMAIN-CONTAINING PROTEIN"/>
    <property type="match status" value="1"/>
</dbReference>
<reference evidence="5 6" key="1">
    <citation type="journal article" date="2011" name="Science">
        <title>The Selaginella genome identifies genetic changes associated with the evolution of vascular plants.</title>
        <authorList>
            <person name="Banks J.A."/>
            <person name="Nishiyama T."/>
            <person name="Hasebe M."/>
            <person name="Bowman J.L."/>
            <person name="Gribskov M."/>
            <person name="dePamphilis C."/>
            <person name="Albert V.A."/>
            <person name="Aono N."/>
            <person name="Aoyama T."/>
            <person name="Ambrose B.A."/>
            <person name="Ashton N.W."/>
            <person name="Axtell M.J."/>
            <person name="Barker E."/>
            <person name="Barker M.S."/>
            <person name="Bennetzen J.L."/>
            <person name="Bonawitz N.D."/>
            <person name="Chapple C."/>
            <person name="Cheng C."/>
            <person name="Correa L.G."/>
            <person name="Dacre M."/>
            <person name="DeBarry J."/>
            <person name="Dreyer I."/>
            <person name="Elias M."/>
            <person name="Engstrom E.M."/>
            <person name="Estelle M."/>
            <person name="Feng L."/>
            <person name="Finet C."/>
            <person name="Floyd S.K."/>
            <person name="Frommer W.B."/>
            <person name="Fujita T."/>
            <person name="Gramzow L."/>
            <person name="Gutensohn M."/>
            <person name="Harholt J."/>
            <person name="Hattori M."/>
            <person name="Heyl A."/>
            <person name="Hirai T."/>
            <person name="Hiwatashi Y."/>
            <person name="Ishikawa M."/>
            <person name="Iwata M."/>
            <person name="Karol K.G."/>
            <person name="Koehler B."/>
            <person name="Kolukisaoglu U."/>
            <person name="Kubo M."/>
            <person name="Kurata T."/>
            <person name="Lalonde S."/>
            <person name="Li K."/>
            <person name="Li Y."/>
            <person name="Litt A."/>
            <person name="Lyons E."/>
            <person name="Manning G."/>
            <person name="Maruyama T."/>
            <person name="Michael T.P."/>
            <person name="Mikami K."/>
            <person name="Miyazaki S."/>
            <person name="Morinaga S."/>
            <person name="Murata T."/>
            <person name="Mueller-Roeber B."/>
            <person name="Nelson D.R."/>
            <person name="Obara M."/>
            <person name="Oguri Y."/>
            <person name="Olmstead R.G."/>
            <person name="Onodera N."/>
            <person name="Petersen B.L."/>
            <person name="Pils B."/>
            <person name="Prigge M."/>
            <person name="Rensing S.A."/>
            <person name="Riano-Pachon D.M."/>
            <person name="Roberts A.W."/>
            <person name="Sato Y."/>
            <person name="Scheller H.V."/>
            <person name="Schulz B."/>
            <person name="Schulz C."/>
            <person name="Shakirov E.V."/>
            <person name="Shibagaki N."/>
            <person name="Shinohara N."/>
            <person name="Shippen D.E."/>
            <person name="Soerensen I."/>
            <person name="Sotooka R."/>
            <person name="Sugimoto N."/>
            <person name="Sugita M."/>
            <person name="Sumikawa N."/>
            <person name="Tanurdzic M."/>
            <person name="Theissen G."/>
            <person name="Ulvskov P."/>
            <person name="Wakazuki S."/>
            <person name="Weng J.K."/>
            <person name="Willats W.W."/>
            <person name="Wipf D."/>
            <person name="Wolf P.G."/>
            <person name="Yang L."/>
            <person name="Zimmer A.D."/>
            <person name="Zhu Q."/>
            <person name="Mitros T."/>
            <person name="Hellsten U."/>
            <person name="Loque D."/>
            <person name="Otillar R."/>
            <person name="Salamov A."/>
            <person name="Schmutz J."/>
            <person name="Shapiro H."/>
            <person name="Lindquist E."/>
            <person name="Lucas S."/>
            <person name="Rokhsar D."/>
            <person name="Grigoriev I.V."/>
        </authorList>
    </citation>
    <scope>NUCLEOTIDE SEQUENCE [LARGE SCALE GENOMIC DNA]</scope>
</reference>
<name>D8RHX8_SELML</name>
<dbReference type="Gramene" id="EFJ28149">
    <property type="protein sequence ID" value="EFJ28149"/>
    <property type="gene ID" value="SELMODRAFT_94369"/>
</dbReference>
<dbReference type="CDD" id="cd02440">
    <property type="entry name" value="AdoMet_MTases"/>
    <property type="match status" value="1"/>
</dbReference>
<evidence type="ECO:0000256" key="1">
    <source>
        <dbReference type="ARBA" id="ARBA00008361"/>
    </source>
</evidence>
<dbReference type="OMA" id="FINAFVP"/>
<evidence type="ECO:0000259" key="4">
    <source>
        <dbReference type="Pfam" id="PF08241"/>
    </source>
</evidence>
<gene>
    <name evidence="5" type="ORF">SELMODRAFT_94369</name>
</gene>
<dbReference type="AlphaFoldDB" id="D8RHX8"/>
<evidence type="ECO:0000313" key="6">
    <source>
        <dbReference type="Proteomes" id="UP000001514"/>
    </source>
</evidence>
<dbReference type="PANTHER" id="PTHR12176">
    <property type="entry name" value="SAM-DEPENDENT METHYLTRANSFERASE SUPERFAMILY PROTEIN"/>
    <property type="match status" value="1"/>
</dbReference>
<dbReference type="InterPro" id="IPR029063">
    <property type="entry name" value="SAM-dependent_MTases_sf"/>
</dbReference>
<proteinExistence type="inferred from homology"/>
<keyword evidence="6" id="KW-1185">Reference proteome</keyword>
<dbReference type="EMBL" id="GL377580">
    <property type="protein sequence ID" value="EFJ28149.1"/>
    <property type="molecule type" value="Genomic_DNA"/>
</dbReference>
<evidence type="ECO:0000313" key="5">
    <source>
        <dbReference type="EMBL" id="EFJ28149.1"/>
    </source>
</evidence>
<organism evidence="6">
    <name type="scientific">Selaginella moellendorffii</name>
    <name type="common">Spikemoss</name>
    <dbReference type="NCBI Taxonomy" id="88036"/>
    <lineage>
        <taxon>Eukaryota</taxon>
        <taxon>Viridiplantae</taxon>
        <taxon>Streptophyta</taxon>
        <taxon>Embryophyta</taxon>
        <taxon>Tracheophyta</taxon>
        <taxon>Lycopodiopsida</taxon>
        <taxon>Selaginellales</taxon>
        <taxon>Selaginellaceae</taxon>
        <taxon>Selaginella</taxon>
    </lineage>
</organism>
<dbReference type="InterPro" id="IPR013216">
    <property type="entry name" value="Methyltransf_11"/>
</dbReference>
<dbReference type="GO" id="GO:0032259">
    <property type="term" value="P:methylation"/>
    <property type="evidence" value="ECO:0007669"/>
    <property type="project" value="UniProtKB-KW"/>
</dbReference>
<dbReference type="Gene3D" id="3.40.50.150">
    <property type="entry name" value="Vaccinia Virus protein VP39"/>
    <property type="match status" value="1"/>
</dbReference>
<dbReference type="Pfam" id="PF08241">
    <property type="entry name" value="Methyltransf_11"/>
    <property type="match status" value="1"/>
</dbReference>
<dbReference type="GO" id="GO:0008757">
    <property type="term" value="F:S-adenosylmethionine-dependent methyltransferase activity"/>
    <property type="evidence" value="ECO:0007669"/>
    <property type="project" value="InterPro"/>
</dbReference>
<accession>D8RHX8</accession>
<feature type="domain" description="Methyltransferase type 11" evidence="4">
    <location>
        <begin position="50"/>
        <end position="154"/>
    </location>
</feature>
<dbReference type="FunFam" id="3.40.50.150:FF:000217">
    <property type="entry name" value="Methyltransferase protein 13"/>
    <property type="match status" value="1"/>
</dbReference>
<evidence type="ECO:0000256" key="2">
    <source>
        <dbReference type="ARBA" id="ARBA00022603"/>
    </source>
</evidence>
<keyword evidence="2" id="KW-0489">Methyltransferase</keyword>
<evidence type="ECO:0000256" key="3">
    <source>
        <dbReference type="ARBA" id="ARBA00022679"/>
    </source>
</evidence>
<dbReference type="Proteomes" id="UP000001514">
    <property type="component" value="Unassembled WGS sequence"/>
</dbReference>
<dbReference type="FunCoup" id="D8RHX8">
    <property type="interactions" value="8"/>
</dbReference>
<dbReference type="eggNOG" id="KOG2352">
    <property type="taxonomic scope" value="Eukaryota"/>
</dbReference>
<comment type="similarity">
    <text evidence="1">Belongs to the methyltransferase superfamily.</text>
</comment>
<dbReference type="HOGENOM" id="CLU_065920_0_0_1"/>
<protein>
    <recommendedName>
        <fullName evidence="4">Methyltransferase type 11 domain-containing protein</fullName>
    </recommendedName>
</protein>